<name>A0A5D2IR45_GOSTO</name>
<evidence type="ECO:0000313" key="2">
    <source>
        <dbReference type="Proteomes" id="UP000322667"/>
    </source>
</evidence>
<reference evidence="1 2" key="1">
    <citation type="submission" date="2019-07" db="EMBL/GenBank/DDBJ databases">
        <title>WGS assembly of Gossypium tomentosum.</title>
        <authorList>
            <person name="Chen Z.J."/>
            <person name="Sreedasyam A."/>
            <person name="Ando A."/>
            <person name="Song Q."/>
            <person name="De L."/>
            <person name="Hulse-Kemp A."/>
            <person name="Ding M."/>
            <person name="Ye W."/>
            <person name="Kirkbride R."/>
            <person name="Jenkins J."/>
            <person name="Plott C."/>
            <person name="Lovell J."/>
            <person name="Lin Y.-M."/>
            <person name="Vaughn R."/>
            <person name="Liu B."/>
            <person name="Li W."/>
            <person name="Simpson S."/>
            <person name="Scheffler B."/>
            <person name="Saski C."/>
            <person name="Grover C."/>
            <person name="Hu G."/>
            <person name="Conover J."/>
            <person name="Carlson J."/>
            <person name="Shu S."/>
            <person name="Boston L."/>
            <person name="Williams M."/>
            <person name="Peterson D."/>
            <person name="Mcgee K."/>
            <person name="Jones D."/>
            <person name="Wendel J."/>
            <person name="Stelly D."/>
            <person name="Grimwood J."/>
            <person name="Schmutz J."/>
        </authorList>
    </citation>
    <scope>NUCLEOTIDE SEQUENCE [LARGE SCALE GENOMIC DNA]</scope>
    <source>
        <strain evidence="1">7179.01</strain>
    </source>
</reference>
<accession>A0A5D2IR45</accession>
<keyword evidence="2" id="KW-1185">Reference proteome</keyword>
<dbReference type="EMBL" id="CM017633">
    <property type="protein sequence ID" value="TYH45008.1"/>
    <property type="molecule type" value="Genomic_DNA"/>
</dbReference>
<organism evidence="1 2">
    <name type="scientific">Gossypium tomentosum</name>
    <name type="common">Hawaiian cotton</name>
    <name type="synonym">Gossypium sandvicense</name>
    <dbReference type="NCBI Taxonomy" id="34277"/>
    <lineage>
        <taxon>Eukaryota</taxon>
        <taxon>Viridiplantae</taxon>
        <taxon>Streptophyta</taxon>
        <taxon>Embryophyta</taxon>
        <taxon>Tracheophyta</taxon>
        <taxon>Spermatophyta</taxon>
        <taxon>Magnoliopsida</taxon>
        <taxon>eudicotyledons</taxon>
        <taxon>Gunneridae</taxon>
        <taxon>Pentapetalae</taxon>
        <taxon>rosids</taxon>
        <taxon>malvids</taxon>
        <taxon>Malvales</taxon>
        <taxon>Malvaceae</taxon>
        <taxon>Malvoideae</taxon>
        <taxon>Gossypium</taxon>
    </lineage>
</organism>
<dbReference type="Proteomes" id="UP000322667">
    <property type="component" value="Chromosome D11"/>
</dbReference>
<proteinExistence type="predicted"/>
<sequence length="143" mass="16946">MELKRVQRILEFRQLTRLNVREAELQREIDDLLKHEENIWCQKSQLSDLRIEIGILSTSIGGWCFDYEILQQHFFQELYTAGIRVTGSFPCRSIFPIISEYDRELLLMVPTDEEIRRAMFSMLGFMQNSTSHIEKLLGSLFVR</sequence>
<evidence type="ECO:0000313" key="1">
    <source>
        <dbReference type="EMBL" id="TYH45008.1"/>
    </source>
</evidence>
<protein>
    <submittedName>
        <fullName evidence="1">Uncharacterized protein</fullName>
    </submittedName>
</protein>
<dbReference type="AlphaFoldDB" id="A0A5D2IR45"/>
<gene>
    <name evidence="1" type="ORF">ES332_D11G235000v1</name>
</gene>